<organism evidence="8 9">
    <name type="scientific">Thiomicrorhabdus xiamenensis</name>
    <dbReference type="NCBI Taxonomy" id="2739063"/>
    <lineage>
        <taxon>Bacteria</taxon>
        <taxon>Pseudomonadati</taxon>
        <taxon>Pseudomonadota</taxon>
        <taxon>Gammaproteobacteria</taxon>
        <taxon>Thiotrichales</taxon>
        <taxon>Piscirickettsiaceae</taxon>
        <taxon>Thiomicrorhabdus</taxon>
    </lineage>
</organism>
<reference evidence="8 9" key="1">
    <citation type="submission" date="2020-05" db="EMBL/GenBank/DDBJ databases">
        <title>Thiomicrorhabdus sediminis sp.nov. and Thiomicrorhabdus xiamenensis sp.nov., novel sulfur-oxidizing bacteria isolated from coastal sediment.</title>
        <authorList>
            <person name="Liu X."/>
        </authorList>
    </citation>
    <scope>NUCLEOTIDE SEQUENCE [LARGE SCALE GENOMIC DNA]</scope>
    <source>
        <strain evidence="8 9">G2</strain>
    </source>
</reference>
<dbReference type="Proteomes" id="UP000504724">
    <property type="component" value="Chromosome"/>
</dbReference>
<protein>
    <submittedName>
        <fullName evidence="8">RDD family protein</fullName>
    </submittedName>
</protein>
<evidence type="ECO:0000313" key="8">
    <source>
        <dbReference type="EMBL" id="QKI88329.1"/>
    </source>
</evidence>
<feature type="domain" description="RDD" evidence="7">
    <location>
        <begin position="5"/>
        <end position="132"/>
    </location>
</feature>
<evidence type="ECO:0000256" key="5">
    <source>
        <dbReference type="ARBA" id="ARBA00023136"/>
    </source>
</evidence>
<evidence type="ECO:0000256" key="2">
    <source>
        <dbReference type="ARBA" id="ARBA00022475"/>
    </source>
</evidence>
<proteinExistence type="predicted"/>
<keyword evidence="3 6" id="KW-0812">Transmembrane</keyword>
<dbReference type="EMBL" id="CP054020">
    <property type="protein sequence ID" value="QKI88329.1"/>
    <property type="molecule type" value="Genomic_DNA"/>
</dbReference>
<dbReference type="PANTHER" id="PTHR36115:SF4">
    <property type="entry name" value="MEMBRANE PROTEIN"/>
    <property type="match status" value="1"/>
</dbReference>
<dbReference type="Pfam" id="PF06271">
    <property type="entry name" value="RDD"/>
    <property type="match status" value="1"/>
</dbReference>
<dbReference type="InterPro" id="IPR051791">
    <property type="entry name" value="Pra-immunoreactive"/>
</dbReference>
<dbReference type="InterPro" id="IPR010432">
    <property type="entry name" value="RDD"/>
</dbReference>
<evidence type="ECO:0000256" key="4">
    <source>
        <dbReference type="ARBA" id="ARBA00022989"/>
    </source>
</evidence>
<dbReference type="GO" id="GO:0005886">
    <property type="term" value="C:plasma membrane"/>
    <property type="evidence" value="ECO:0007669"/>
    <property type="project" value="UniProtKB-SubCell"/>
</dbReference>
<evidence type="ECO:0000256" key="3">
    <source>
        <dbReference type="ARBA" id="ARBA00022692"/>
    </source>
</evidence>
<comment type="subcellular location">
    <subcellularLocation>
        <location evidence="1">Cell membrane</location>
        <topology evidence="1">Multi-pass membrane protein</topology>
    </subcellularLocation>
</comment>
<evidence type="ECO:0000256" key="1">
    <source>
        <dbReference type="ARBA" id="ARBA00004651"/>
    </source>
</evidence>
<evidence type="ECO:0000259" key="7">
    <source>
        <dbReference type="Pfam" id="PF06271"/>
    </source>
</evidence>
<keyword evidence="4 6" id="KW-1133">Transmembrane helix</keyword>
<dbReference type="AlphaFoldDB" id="A0A7D4NJJ4"/>
<dbReference type="KEGG" id="txa:HQN79_01420"/>
<sequence length="150" mass="17193">MRPTYAGFWIRAGATFIDAILMVIVFTIPTMMIYGAEEMNNGAIIHGFWDLLINWILPFVVIIWLWVRFYGTPGKMATKLKIVDARTGYKLSVFQAVIRYFAYIVSALPLGLGFIWIGFDPKKQGWHDKIAGTVVIRDNNPDEVTFEENR</sequence>
<dbReference type="RefSeq" id="WP_173283925.1">
    <property type="nucleotide sequence ID" value="NZ_CP054020.1"/>
</dbReference>
<dbReference type="PANTHER" id="PTHR36115">
    <property type="entry name" value="PROLINE-RICH ANTIGEN HOMOLOG-RELATED"/>
    <property type="match status" value="1"/>
</dbReference>
<feature type="transmembrane region" description="Helical" evidence="6">
    <location>
        <begin position="48"/>
        <end position="67"/>
    </location>
</feature>
<evidence type="ECO:0000256" key="6">
    <source>
        <dbReference type="SAM" id="Phobius"/>
    </source>
</evidence>
<evidence type="ECO:0000313" key="9">
    <source>
        <dbReference type="Proteomes" id="UP000504724"/>
    </source>
</evidence>
<keyword evidence="9" id="KW-1185">Reference proteome</keyword>
<feature type="transmembrane region" description="Helical" evidence="6">
    <location>
        <begin position="100"/>
        <end position="119"/>
    </location>
</feature>
<feature type="transmembrane region" description="Helical" evidence="6">
    <location>
        <begin position="12"/>
        <end position="36"/>
    </location>
</feature>
<name>A0A7D4NJJ4_9GAMM</name>
<gene>
    <name evidence="8" type="ORF">HQN79_01420</name>
</gene>
<keyword evidence="5 6" id="KW-0472">Membrane</keyword>
<accession>A0A7D4NJJ4</accession>
<keyword evidence="2" id="KW-1003">Cell membrane</keyword>